<feature type="domain" description="Nudix hydrolase" evidence="8">
    <location>
        <begin position="31"/>
        <end position="164"/>
    </location>
</feature>
<reference evidence="9 10" key="1">
    <citation type="submission" date="2016-05" db="EMBL/GenBank/DDBJ databases">
        <title>Genomic Taxonomy of the Vibrionaceae.</title>
        <authorList>
            <person name="Gomez-Gil B."/>
            <person name="Enciso-Ibarra J."/>
        </authorList>
    </citation>
    <scope>NUCLEOTIDE SEQUENCE [LARGE SCALE GENOMIC DNA]</scope>
    <source>
        <strain evidence="9 10">CAIM 1920</strain>
    </source>
</reference>
<dbReference type="InterPro" id="IPR015797">
    <property type="entry name" value="NUDIX_hydrolase-like_dom_sf"/>
</dbReference>
<organism evidence="9 10">
    <name type="scientific">Veronia pacifica</name>
    <dbReference type="NCBI Taxonomy" id="1080227"/>
    <lineage>
        <taxon>Bacteria</taxon>
        <taxon>Pseudomonadati</taxon>
        <taxon>Pseudomonadota</taxon>
        <taxon>Gammaproteobacteria</taxon>
        <taxon>Vibrionales</taxon>
        <taxon>Vibrionaceae</taxon>
        <taxon>Veronia</taxon>
    </lineage>
</organism>
<dbReference type="EMBL" id="LYBM01000013">
    <property type="protein sequence ID" value="ODA33783.1"/>
    <property type="molecule type" value="Genomic_DNA"/>
</dbReference>
<evidence type="ECO:0000256" key="3">
    <source>
        <dbReference type="ARBA" id="ARBA00007275"/>
    </source>
</evidence>
<dbReference type="PANTHER" id="PTHR11839">
    <property type="entry name" value="UDP/ADP-SUGAR PYROPHOSPHATASE"/>
    <property type="match status" value="1"/>
</dbReference>
<evidence type="ECO:0000313" key="9">
    <source>
        <dbReference type="EMBL" id="ODA33783.1"/>
    </source>
</evidence>
<evidence type="ECO:0000259" key="8">
    <source>
        <dbReference type="PROSITE" id="PS51462"/>
    </source>
</evidence>
<comment type="catalytic activity">
    <reaction evidence="1">
        <text>GDP-alpha-D-mannose + H2O = alpha-D-mannose 1-phosphate + GMP + 2 H(+)</text>
        <dbReference type="Rhea" id="RHEA:27978"/>
        <dbReference type="ChEBI" id="CHEBI:15377"/>
        <dbReference type="ChEBI" id="CHEBI:15378"/>
        <dbReference type="ChEBI" id="CHEBI:57527"/>
        <dbReference type="ChEBI" id="CHEBI:58115"/>
        <dbReference type="ChEBI" id="CHEBI:58409"/>
    </reaction>
</comment>
<dbReference type="InterPro" id="IPR000086">
    <property type="entry name" value="NUDIX_hydrolase_dom"/>
</dbReference>
<keyword evidence="10" id="KW-1185">Reference proteome</keyword>
<name>A0A1C3EKM7_9GAMM</name>
<evidence type="ECO:0000256" key="7">
    <source>
        <dbReference type="ARBA" id="ARBA00032272"/>
    </source>
</evidence>
<dbReference type="CDD" id="cd03424">
    <property type="entry name" value="NUDIX_ADPRase_Nudt5_UGPPase_Nudt14"/>
    <property type="match status" value="1"/>
</dbReference>
<evidence type="ECO:0000313" key="10">
    <source>
        <dbReference type="Proteomes" id="UP000094936"/>
    </source>
</evidence>
<evidence type="ECO:0000256" key="5">
    <source>
        <dbReference type="ARBA" id="ARBA00022801"/>
    </source>
</evidence>
<gene>
    <name evidence="9" type="ORF">A8L45_09135</name>
</gene>
<comment type="cofactor">
    <cofactor evidence="2">
        <name>Mg(2+)</name>
        <dbReference type="ChEBI" id="CHEBI:18420"/>
    </cofactor>
</comment>
<dbReference type="GO" id="GO:0019693">
    <property type="term" value="P:ribose phosphate metabolic process"/>
    <property type="evidence" value="ECO:0007669"/>
    <property type="project" value="TreeGrafter"/>
</dbReference>
<accession>A0A1C3EKM7</accession>
<dbReference type="GO" id="GO:0016787">
    <property type="term" value="F:hydrolase activity"/>
    <property type="evidence" value="ECO:0007669"/>
    <property type="project" value="UniProtKB-KW"/>
</dbReference>
<protein>
    <recommendedName>
        <fullName evidence="4">GDP-mannose pyrophosphatase</fullName>
    </recommendedName>
    <alternativeName>
        <fullName evidence="6">GDP-mannose hydrolase</fullName>
    </alternativeName>
    <alternativeName>
        <fullName evidence="7">GDPMK</fullName>
    </alternativeName>
</protein>
<comment type="similarity">
    <text evidence="3">Belongs to the Nudix hydrolase family. NudK subfamily.</text>
</comment>
<dbReference type="STRING" id="1080227.A8L45_09135"/>
<dbReference type="PANTHER" id="PTHR11839:SF18">
    <property type="entry name" value="NUDIX HYDROLASE DOMAIN-CONTAINING PROTEIN"/>
    <property type="match status" value="1"/>
</dbReference>
<dbReference type="OrthoDB" id="9806150at2"/>
<dbReference type="AlphaFoldDB" id="A0A1C3EKM7"/>
<dbReference type="PROSITE" id="PS51462">
    <property type="entry name" value="NUDIX"/>
    <property type="match status" value="1"/>
</dbReference>
<evidence type="ECO:0000256" key="1">
    <source>
        <dbReference type="ARBA" id="ARBA00000847"/>
    </source>
</evidence>
<dbReference type="RefSeq" id="WP_068901471.1">
    <property type="nucleotide sequence ID" value="NZ_JBHUIF010000015.1"/>
</dbReference>
<comment type="caution">
    <text evidence="9">The sequence shown here is derived from an EMBL/GenBank/DDBJ whole genome shotgun (WGS) entry which is preliminary data.</text>
</comment>
<proteinExistence type="inferred from homology"/>
<dbReference type="Pfam" id="PF00293">
    <property type="entry name" value="NUDIX"/>
    <property type="match status" value="1"/>
</dbReference>
<dbReference type="SUPFAM" id="SSF55811">
    <property type="entry name" value="Nudix"/>
    <property type="match status" value="1"/>
</dbReference>
<sequence>MSNTNVIHRWKRLALEERVIQRPDGCKTVETIVHHPGAVLIVPVLENGDLVMVRQYRSAIDDWIYEFPAGTLEESETAEVCAKRELAEETQLVAKTWTKLGVIFPAPGFCDEEMHIFLASDLSDGSGIPDEDEFIDVISLSIDDIDKMLLDNTLKDSKTISALYLTKKHRLL</sequence>
<evidence type="ECO:0000256" key="6">
    <source>
        <dbReference type="ARBA" id="ARBA00032162"/>
    </source>
</evidence>
<dbReference type="Gene3D" id="3.90.79.10">
    <property type="entry name" value="Nucleoside Triphosphate Pyrophosphohydrolase"/>
    <property type="match status" value="1"/>
</dbReference>
<dbReference type="GO" id="GO:0006753">
    <property type="term" value="P:nucleoside phosphate metabolic process"/>
    <property type="evidence" value="ECO:0007669"/>
    <property type="project" value="TreeGrafter"/>
</dbReference>
<dbReference type="Proteomes" id="UP000094936">
    <property type="component" value="Unassembled WGS sequence"/>
</dbReference>
<evidence type="ECO:0000256" key="2">
    <source>
        <dbReference type="ARBA" id="ARBA00001946"/>
    </source>
</evidence>
<evidence type="ECO:0000256" key="4">
    <source>
        <dbReference type="ARBA" id="ARBA00016377"/>
    </source>
</evidence>
<keyword evidence="5" id="KW-0378">Hydrolase</keyword>